<dbReference type="GO" id="GO:0006508">
    <property type="term" value="P:proteolysis"/>
    <property type="evidence" value="ECO:0007669"/>
    <property type="project" value="UniProtKB-KW"/>
</dbReference>
<sequence length="727" mass="82366">MKFFATFCCAIFCFFLLCEAAFAGNNIEFLDKELIQKLNDGIYEVVTPKLEDDKISYARELPFEKLDYAERNEKYLSIGTAFFINEKELMTAEHVLSPRYFSLHKDFFIRDSKGKTYPLNKILKCSSRRDMMVFDLKEYPKKITPLAFNREVEIGDTVFSAGNALGEGISYRAGQVASFTPERVYGEWQEIRFTAPASPGNSGGPLLNMAGDVVGVVVQRRNWSENYNVAVPISEADELSDKAELYTRNAFVGIRGTAATHSRDWSYTATLPASLSELAGQARKSLKAFYITLRKELHEQVKEKNFPEGKRFRYFLRNQPAFRGLAPILPDITFRKWTATQVDFEKEQLAAGQDVYHGAHYGQEGGSGPMRRQDYFDMQVIVEKAPDVTLKDFLKSPHMVLETVLKAVPYFRVIGMERIPVTSLGEPEQTETWKDKLGRTWISSLWYVAYDNSFLATTCLPVPQGAACTVTSMRAGILTHGFLADTRQLCDELLVGYEGSLADWEEYLALGEKYLPTSLQQAEISYTGEQTKIRLKDFQVDLTTPEITKNSNLRLHFGYANDQLLAEDLILFSLFPEKEGAQSYTIRPYYEPSPFSSDRYRRVWKGSNAETGEFSGKKFAAQRDQVVVRKSALQTKTTITDPYGEKIKKIFAVGCSYQSLIAEEKDVEQDCGRFFRASRFLRSKAGYSWESPLTLCSLFRFLSPMKVARIVVFSAISAGSAGLPNNR</sequence>
<reference evidence="2" key="2">
    <citation type="submission" date="2024-06" db="EMBL/GenBank/DDBJ databases">
        <authorList>
            <person name="Plum-Jensen L.E."/>
            <person name="Schramm A."/>
            <person name="Marshall I.P.G."/>
        </authorList>
    </citation>
    <scope>NUCLEOTIDE SEQUENCE</scope>
    <source>
        <strain evidence="2">Rat1</strain>
    </source>
</reference>
<evidence type="ECO:0000256" key="1">
    <source>
        <dbReference type="SAM" id="SignalP"/>
    </source>
</evidence>
<keyword evidence="2" id="KW-0645">Protease</keyword>
<dbReference type="EMBL" id="CP159373">
    <property type="protein sequence ID" value="XCN71140.1"/>
    <property type="molecule type" value="Genomic_DNA"/>
</dbReference>
<dbReference type="KEGG" id="eaj:Q3M24_12520"/>
<dbReference type="SUPFAM" id="SSF50494">
    <property type="entry name" value="Trypsin-like serine proteases"/>
    <property type="match status" value="1"/>
</dbReference>
<evidence type="ECO:0000313" key="2">
    <source>
        <dbReference type="EMBL" id="XCN71140.1"/>
    </source>
</evidence>
<dbReference type="InterPro" id="IPR009003">
    <property type="entry name" value="Peptidase_S1_PA"/>
</dbReference>
<keyword evidence="2" id="KW-0378">Hydrolase</keyword>
<dbReference type="Pfam" id="PF13365">
    <property type="entry name" value="Trypsin_2"/>
    <property type="match status" value="1"/>
</dbReference>
<dbReference type="AlphaFoldDB" id="A0AAU8LQM7"/>
<proteinExistence type="predicted"/>
<dbReference type="PANTHER" id="PTHR43019:SF23">
    <property type="entry name" value="PROTEASE DO-LIKE 5, CHLOROPLASTIC"/>
    <property type="match status" value="1"/>
</dbReference>
<dbReference type="GO" id="GO:0008233">
    <property type="term" value="F:peptidase activity"/>
    <property type="evidence" value="ECO:0007669"/>
    <property type="project" value="UniProtKB-KW"/>
</dbReference>
<dbReference type="Gene3D" id="2.40.10.120">
    <property type="match status" value="1"/>
</dbReference>
<reference evidence="2" key="1">
    <citation type="journal article" date="2024" name="Syst. Appl. Microbiol.">
        <title>First single-strain enrichments of Electrothrix cable bacteria, description of E. aestuarii sp. nov. and E. rattekaaiensis sp. nov., and proposal of a cable bacteria taxonomy following the rules of the SeqCode.</title>
        <authorList>
            <person name="Plum-Jensen L.E."/>
            <person name="Schramm A."/>
            <person name="Marshall I.P.G."/>
        </authorList>
    </citation>
    <scope>NUCLEOTIDE SEQUENCE</scope>
    <source>
        <strain evidence="2">Rat1</strain>
    </source>
</reference>
<feature type="signal peptide" evidence="1">
    <location>
        <begin position="1"/>
        <end position="23"/>
    </location>
</feature>
<name>A0AAU8LQM7_9BACT</name>
<organism evidence="2">
    <name type="scientific">Candidatus Electrothrix aestuarii</name>
    <dbReference type="NCBI Taxonomy" id="3062594"/>
    <lineage>
        <taxon>Bacteria</taxon>
        <taxon>Pseudomonadati</taxon>
        <taxon>Thermodesulfobacteriota</taxon>
        <taxon>Desulfobulbia</taxon>
        <taxon>Desulfobulbales</taxon>
        <taxon>Desulfobulbaceae</taxon>
        <taxon>Candidatus Electrothrix</taxon>
    </lineage>
</organism>
<keyword evidence="1" id="KW-0732">Signal</keyword>
<dbReference type="PANTHER" id="PTHR43019">
    <property type="entry name" value="SERINE ENDOPROTEASE DEGS"/>
    <property type="match status" value="1"/>
</dbReference>
<gene>
    <name evidence="2" type="ORF">Q3M24_12520</name>
</gene>
<feature type="chain" id="PRO_5043526684" evidence="1">
    <location>
        <begin position="24"/>
        <end position="727"/>
    </location>
</feature>
<protein>
    <submittedName>
        <fullName evidence="2">Serine protease</fullName>
    </submittedName>
</protein>
<accession>A0AAU8LQM7</accession>